<dbReference type="Proteomes" id="UP000184831">
    <property type="component" value="Unassembled WGS sequence"/>
</dbReference>
<reference evidence="2 3" key="1">
    <citation type="submission" date="2016-11" db="EMBL/GenBank/DDBJ databases">
        <authorList>
            <consortium name="Pathogen Informatics"/>
        </authorList>
    </citation>
    <scope>NUCLEOTIDE SEQUENCE [LARGE SCALE GENOMIC DNA]</scope>
    <source>
        <strain evidence="2 3">696</strain>
    </source>
</reference>
<dbReference type="PROSITE" id="PS51257">
    <property type="entry name" value="PROKAR_LIPOPROTEIN"/>
    <property type="match status" value="1"/>
</dbReference>
<gene>
    <name evidence="2" type="ORF">SAMEA2152244_01529</name>
</gene>
<comment type="caution">
    <text evidence="2">The sequence shown here is derived from an EMBL/GenBank/DDBJ whole genome shotgun (WGS) entry which is preliminary data.</text>
</comment>
<sequence length="114" mass="12142">MPVTRRLVPRIVAASLIFGGVAGSVVGCSTDTLLPGFESPATPTTRPIPAPAPQTKTPNVDGGFSTYWMLLPGGKEKVLCYEHAYDGDPRYNHVNGVAADCDWNDKQPVAGDDR</sequence>
<accession>A0AB74FAF6</accession>
<feature type="region of interest" description="Disordered" evidence="1">
    <location>
        <begin position="37"/>
        <end position="59"/>
    </location>
</feature>
<dbReference type="EMBL" id="FSQE01000002">
    <property type="protein sequence ID" value="SIM41872.1"/>
    <property type="molecule type" value="Genomic_DNA"/>
</dbReference>
<protein>
    <recommendedName>
        <fullName evidence="4">Lipoprotein</fullName>
    </recommendedName>
</protein>
<dbReference type="RefSeq" id="WP_211171316.1">
    <property type="nucleotide sequence ID" value="NZ_FSFG01000015.1"/>
</dbReference>
<organism evidence="2 3">
    <name type="scientific">Mycobacteroides abscessus subsp. abscessus</name>
    <dbReference type="NCBI Taxonomy" id="1185650"/>
    <lineage>
        <taxon>Bacteria</taxon>
        <taxon>Bacillati</taxon>
        <taxon>Actinomycetota</taxon>
        <taxon>Actinomycetes</taxon>
        <taxon>Mycobacteriales</taxon>
        <taxon>Mycobacteriaceae</taxon>
        <taxon>Mycobacteroides</taxon>
        <taxon>Mycobacteroides abscessus</taxon>
    </lineage>
</organism>
<evidence type="ECO:0000256" key="1">
    <source>
        <dbReference type="SAM" id="MobiDB-lite"/>
    </source>
</evidence>
<evidence type="ECO:0008006" key="4">
    <source>
        <dbReference type="Google" id="ProtNLM"/>
    </source>
</evidence>
<dbReference type="AlphaFoldDB" id="A0AB74FAF6"/>
<evidence type="ECO:0000313" key="2">
    <source>
        <dbReference type="EMBL" id="SIM41872.1"/>
    </source>
</evidence>
<name>A0AB74FAF6_9MYCO</name>
<proteinExistence type="predicted"/>
<evidence type="ECO:0000313" key="3">
    <source>
        <dbReference type="Proteomes" id="UP000184831"/>
    </source>
</evidence>